<sequence>MVGQPVHDALKHYQDFTEFCVTTALAADKPITKRTLSRTYLAQTKLNRTETFFTKKFEKVAEILFASNHLIETQAKVFFIASMPIIWQNFKDRLEAGGDVRYDNENRILSYKSRLTNVEFCGDHRNFKHTGRRKKTCCAHCAEKKLSANPCALTPQDVPLYPMVPQQVSEIMDGEIDEEEYYEDEEEEEEEEEEEYDDDDDDEPEFIGMVPAPERNVDTDKVFYDFTQYCVEMAQAASKPIAKRTLSRNFGQKINLNRSEKFFSYRFDKVIQNLFNSDHSFETQAKVFYVTSTPVVWQDFRDEMEKSGEVRFDTEWRILSYKSRISGMAFDGEHRRYKSAGPKRRKSKNGTNGLGVSEVEEEEAEDYDVIEEGDEDTEFLQQGYNVTSQQQNTLVSPKDESVSPPATVPAPVSLWDQRANEPFCDEYGRPLEQFPWYQQDVPPPIVQGNHSGYSTNFMGPSSSGITSIGGETPIESKPPVMQVEPGFVTRKRDSTDVLGGGGQEAKRNKWVNESCLRDAAGTPAESVQSGISSSSSLPPSIPPATVSFNHYAKFLREIYLFFGETLCSFDPNLKKEYLLAENENVGMNIKPSTIKSYLEVYLNEICHEKNNTMENVISLKNLLAEFNQMAKHFGEGLTGEIVPVVGELLEDTKEEDMVSKSTILVTIGKMTDGLKKCAKPVH</sequence>
<dbReference type="SMART" id="SM00583">
    <property type="entry name" value="SPK"/>
    <property type="match status" value="2"/>
</dbReference>
<dbReference type="PANTHER" id="PTHR23362">
    <property type="entry name" value="L-PLASTIN-RELATED"/>
    <property type="match status" value="1"/>
</dbReference>
<dbReference type="InterPro" id="IPR053315">
    <property type="entry name" value="Peptidase_C14A"/>
</dbReference>
<dbReference type="RefSeq" id="XP_003104892.2">
    <property type="nucleotide sequence ID" value="XM_003104844.2"/>
</dbReference>
<evidence type="ECO:0000259" key="2">
    <source>
        <dbReference type="SMART" id="SM00583"/>
    </source>
</evidence>
<comment type="caution">
    <text evidence="3">The sequence shown here is derived from an EMBL/GenBank/DDBJ whole genome shotgun (WGS) entry which is preliminary data.</text>
</comment>
<dbReference type="EMBL" id="WUAV01000003">
    <property type="protein sequence ID" value="KAF1760089.1"/>
    <property type="molecule type" value="Genomic_DNA"/>
</dbReference>
<reference evidence="3 4" key="1">
    <citation type="submission" date="2019-12" db="EMBL/GenBank/DDBJ databases">
        <title>Chromosome-level assembly of the Caenorhabditis remanei genome.</title>
        <authorList>
            <person name="Teterina A.A."/>
            <person name="Willis J.H."/>
            <person name="Phillips P.C."/>
        </authorList>
    </citation>
    <scope>NUCLEOTIDE SEQUENCE [LARGE SCALE GENOMIC DNA]</scope>
    <source>
        <strain evidence="3 4">PX506</strain>
        <tissue evidence="3">Whole organism</tissue>
    </source>
</reference>
<dbReference type="Pfam" id="PF04435">
    <property type="entry name" value="SPK"/>
    <property type="match status" value="2"/>
</dbReference>
<feature type="region of interest" description="Disordered" evidence="1">
    <location>
        <begin position="336"/>
        <end position="366"/>
    </location>
</feature>
<dbReference type="CTD" id="9809726"/>
<dbReference type="Proteomes" id="UP000483820">
    <property type="component" value="Chromosome III"/>
</dbReference>
<organism evidence="3 4">
    <name type="scientific">Caenorhabditis remanei</name>
    <name type="common">Caenorhabditis vulgaris</name>
    <dbReference type="NCBI Taxonomy" id="31234"/>
    <lineage>
        <taxon>Eukaryota</taxon>
        <taxon>Metazoa</taxon>
        <taxon>Ecdysozoa</taxon>
        <taxon>Nematoda</taxon>
        <taxon>Chromadorea</taxon>
        <taxon>Rhabditida</taxon>
        <taxon>Rhabditina</taxon>
        <taxon>Rhabditomorpha</taxon>
        <taxon>Rhabditoidea</taxon>
        <taxon>Rhabditidae</taxon>
        <taxon>Peloderinae</taxon>
        <taxon>Caenorhabditis</taxon>
    </lineage>
</organism>
<proteinExistence type="predicted"/>
<evidence type="ECO:0000256" key="1">
    <source>
        <dbReference type="SAM" id="MobiDB-lite"/>
    </source>
</evidence>
<dbReference type="InterPro" id="IPR006570">
    <property type="entry name" value="SPK_dom"/>
</dbReference>
<feature type="region of interest" description="Disordered" evidence="1">
    <location>
        <begin position="179"/>
        <end position="203"/>
    </location>
</feature>
<feature type="domain" description="SPK" evidence="2">
    <location>
        <begin position="219"/>
        <end position="332"/>
    </location>
</feature>
<evidence type="ECO:0000313" key="3">
    <source>
        <dbReference type="EMBL" id="KAF1760089.1"/>
    </source>
</evidence>
<name>A0A6A5GZH0_CAERE</name>
<dbReference type="AlphaFoldDB" id="A0A6A5GZH0"/>
<feature type="region of interest" description="Disordered" evidence="1">
    <location>
        <begin position="389"/>
        <end position="410"/>
    </location>
</feature>
<feature type="compositionally biased region" description="Basic residues" evidence="1">
    <location>
        <begin position="336"/>
        <end position="348"/>
    </location>
</feature>
<protein>
    <recommendedName>
        <fullName evidence="2">SPK domain-containing protein</fullName>
    </recommendedName>
</protein>
<dbReference type="GeneID" id="9809726"/>
<gene>
    <name evidence="3" type="ORF">GCK72_008335</name>
</gene>
<evidence type="ECO:0000313" key="4">
    <source>
        <dbReference type="Proteomes" id="UP000483820"/>
    </source>
</evidence>
<dbReference type="KEGG" id="crq:GCK72_008335"/>
<accession>A0A6A5GZH0</accession>
<dbReference type="PANTHER" id="PTHR23362:SF8">
    <property type="entry name" value="SPK DOMAIN-CONTAINING PROTEIN"/>
    <property type="match status" value="1"/>
</dbReference>
<feature type="domain" description="SPK" evidence="2">
    <location>
        <begin position="12"/>
        <end position="122"/>
    </location>
</feature>